<feature type="transmembrane region" description="Helical" evidence="6">
    <location>
        <begin position="47"/>
        <end position="70"/>
    </location>
</feature>
<evidence type="ECO:0000256" key="1">
    <source>
        <dbReference type="ARBA" id="ARBA00004651"/>
    </source>
</evidence>
<evidence type="ECO:0000313" key="10">
    <source>
        <dbReference type="Proteomes" id="UP000887043"/>
    </source>
</evidence>
<organism evidence="7 10">
    <name type="scientific">Segatella bryantii</name>
    <name type="common">Prevotella bryantii</name>
    <dbReference type="NCBI Taxonomy" id="77095"/>
    <lineage>
        <taxon>Bacteria</taxon>
        <taxon>Pseudomonadati</taxon>
        <taxon>Bacteroidota</taxon>
        <taxon>Bacteroidia</taxon>
        <taxon>Bacteroidales</taxon>
        <taxon>Prevotellaceae</taxon>
        <taxon>Segatella</taxon>
    </lineage>
</organism>
<reference evidence="8 9" key="1">
    <citation type="submission" date="2017-08" db="EMBL/GenBank/DDBJ databases">
        <title>Comparative genomics of non-oral Prevotella species.</title>
        <authorList>
            <person name="Accetto T."/>
            <person name="Nograsek B."/>
            <person name="Avgustin G."/>
        </authorList>
    </citation>
    <scope>NUCLEOTIDE SEQUENCE [LARGE SCALE GENOMIC DNA]</scope>
    <source>
        <strain evidence="8 9">TC1-1</strain>
    </source>
</reference>
<dbReference type="GO" id="GO:0044341">
    <property type="term" value="P:sodium-dependent phosphate transport"/>
    <property type="evidence" value="ECO:0007669"/>
    <property type="project" value="InterPro"/>
</dbReference>
<evidence type="ECO:0000256" key="5">
    <source>
        <dbReference type="ARBA" id="ARBA00023136"/>
    </source>
</evidence>
<comment type="caution">
    <text evidence="7">The sequence shown here is derived from an EMBL/GenBank/DDBJ whole genome shotgun (WGS) entry which is preliminary data.</text>
</comment>
<dbReference type="Proteomes" id="UP000887043">
    <property type="component" value="Unassembled WGS sequence"/>
</dbReference>
<evidence type="ECO:0000256" key="2">
    <source>
        <dbReference type="ARBA" id="ARBA00022475"/>
    </source>
</evidence>
<dbReference type="InterPro" id="IPR004633">
    <property type="entry name" value="NaPi_cotrn-rel/YqeW-like"/>
</dbReference>
<dbReference type="RefSeq" id="WP_074548228.1">
    <property type="nucleotide sequence ID" value="NZ_BPTR01000001.1"/>
</dbReference>
<feature type="transmembrane region" description="Helical" evidence="6">
    <location>
        <begin position="289"/>
        <end position="312"/>
    </location>
</feature>
<dbReference type="InterPro" id="IPR003841">
    <property type="entry name" value="Na/Pi_transpt"/>
</dbReference>
<evidence type="ECO:0000256" key="4">
    <source>
        <dbReference type="ARBA" id="ARBA00022989"/>
    </source>
</evidence>
<evidence type="ECO:0000313" key="9">
    <source>
        <dbReference type="Proteomes" id="UP000216189"/>
    </source>
</evidence>
<feature type="transmembrane region" description="Helical" evidence="6">
    <location>
        <begin position="212"/>
        <end position="237"/>
    </location>
</feature>
<evidence type="ECO:0000313" key="8">
    <source>
        <dbReference type="EMBL" id="OYP55963.1"/>
    </source>
</evidence>
<dbReference type="EMBL" id="NPJF01000026">
    <property type="protein sequence ID" value="OYP55963.1"/>
    <property type="molecule type" value="Genomic_DNA"/>
</dbReference>
<dbReference type="GO" id="GO:0005436">
    <property type="term" value="F:sodium:phosphate symporter activity"/>
    <property type="evidence" value="ECO:0007669"/>
    <property type="project" value="InterPro"/>
</dbReference>
<feature type="transmembrane region" description="Helical" evidence="6">
    <location>
        <begin position="132"/>
        <end position="154"/>
    </location>
</feature>
<feature type="transmembrane region" description="Helical" evidence="6">
    <location>
        <begin position="249"/>
        <end position="277"/>
    </location>
</feature>
<dbReference type="Gene3D" id="1.20.58.220">
    <property type="entry name" value="Phosphate transport system protein phou homolog 2, domain 2"/>
    <property type="match status" value="1"/>
</dbReference>
<reference evidence="7" key="2">
    <citation type="submission" date="2021-08" db="EMBL/GenBank/DDBJ databases">
        <title>Prevotella lacticifex sp. nov., isolated from rumen of cow.</title>
        <authorList>
            <person name="Shinkai T."/>
            <person name="Ikeyama N."/>
            <person name="Kumagai M."/>
            <person name="Ohmori H."/>
            <person name="Sakamoto M."/>
            <person name="Ohkuma M."/>
            <person name="Mitsumori M."/>
        </authorList>
    </citation>
    <scope>NUCLEOTIDE SEQUENCE</scope>
    <source>
        <strain evidence="7">DSM 11371</strain>
    </source>
</reference>
<keyword evidence="4 6" id="KW-1133">Transmembrane helix</keyword>
<evidence type="ECO:0000256" key="3">
    <source>
        <dbReference type="ARBA" id="ARBA00022692"/>
    </source>
</evidence>
<dbReference type="AlphaFoldDB" id="A0AA37MJ27"/>
<evidence type="ECO:0000256" key="6">
    <source>
        <dbReference type="SAM" id="Phobius"/>
    </source>
</evidence>
<keyword evidence="3 6" id="KW-0812">Transmembrane</keyword>
<dbReference type="GeneID" id="72479138"/>
<feature type="transmembrane region" description="Helical" evidence="6">
    <location>
        <begin position="107"/>
        <end position="125"/>
    </location>
</feature>
<feature type="transmembrane region" description="Helical" evidence="6">
    <location>
        <begin position="77"/>
        <end position="101"/>
    </location>
</feature>
<keyword evidence="2" id="KW-1003">Cell membrane</keyword>
<dbReference type="PANTHER" id="PTHR10010">
    <property type="entry name" value="SOLUTE CARRIER FAMILY 34 SODIUM PHOSPHATE , MEMBER 2-RELATED"/>
    <property type="match status" value="1"/>
</dbReference>
<dbReference type="InterPro" id="IPR038078">
    <property type="entry name" value="PhoU-like_sf"/>
</dbReference>
<protein>
    <submittedName>
        <fullName evidence="8">Na+/Pi-cotransporter</fullName>
    </submittedName>
</protein>
<keyword evidence="5 6" id="KW-0472">Membrane</keyword>
<dbReference type="EMBL" id="BPTR01000001">
    <property type="protein sequence ID" value="GJG27791.1"/>
    <property type="molecule type" value="Genomic_DNA"/>
</dbReference>
<dbReference type="Pfam" id="PF02690">
    <property type="entry name" value="Na_Pi_cotrans"/>
    <property type="match status" value="2"/>
</dbReference>
<dbReference type="GO" id="GO:0005886">
    <property type="term" value="C:plasma membrane"/>
    <property type="evidence" value="ECO:0007669"/>
    <property type="project" value="UniProtKB-SubCell"/>
</dbReference>
<sequence>MTILFLKIVGAIALLIYGMKVMSEALQKLAGPQLRHVLGAMTTNRVSSVITGMFTTVAVQSSTATTVMTVSFVNAGLLTLVQAIAVIMGANIGTTLTAWIMSAGFSFKISNFVWPVFLIGLLLIYSKKRRYIGDFLFGMSFLFLALSTLGETRIPPEQLSILKDFFASCDPNSFGTILLFLFCGSILTFTLQSSAALMAITMMLCTQGGLPIYLGIALVLGENIGTTITANLVALTANTEARRAAFGHLFFNLFGVVWVLCVFKLFVNFACSFVGFNPTTNIAPVATQLTFALAAFHTCFNVTNTIILLPFVKQVSDICCWVWKPKPNKDDDDFRLRFIQAGIMKTPELSILEAQKEIHSFSERIQRMFGMLSQLIGEKNENKFNKIFTRIEKYESIADNMELEIANYLDHVSDAHLSDDTKGKIRAMLREISEIESIGDACYNIARTLNRKFSGKEDFTDKQYEHIHQMFALTDDALSEMNSMLNGHREDFDPNRSFNIENEINNYRNQLKNQNINDVNSHVYTYTVGTMYMDIIQECEKLGDYVVNVVEARMGTRKPEA</sequence>
<dbReference type="PANTHER" id="PTHR10010:SF46">
    <property type="entry name" value="SODIUM-DEPENDENT PHOSPHATE TRANSPORT PROTEIN 2B"/>
    <property type="match status" value="1"/>
</dbReference>
<dbReference type="NCBIfam" id="NF037997">
    <property type="entry name" value="Na_Pi_symport"/>
    <property type="match status" value="1"/>
</dbReference>
<gene>
    <name evidence="8" type="ORF">CIK91_05280</name>
    <name evidence="7" type="ORF">PRRU23_14910</name>
</gene>
<dbReference type="Proteomes" id="UP000216189">
    <property type="component" value="Unassembled WGS sequence"/>
</dbReference>
<evidence type="ECO:0000313" key="7">
    <source>
        <dbReference type="EMBL" id="GJG27791.1"/>
    </source>
</evidence>
<dbReference type="SUPFAM" id="SSF109755">
    <property type="entry name" value="PhoU-like"/>
    <property type="match status" value="1"/>
</dbReference>
<comment type="subcellular location">
    <subcellularLocation>
        <location evidence="1">Cell membrane</location>
        <topology evidence="1">Multi-pass membrane protein</topology>
    </subcellularLocation>
</comment>
<proteinExistence type="predicted"/>
<feature type="transmembrane region" description="Helical" evidence="6">
    <location>
        <begin position="174"/>
        <end position="200"/>
    </location>
</feature>
<accession>A0AA37MJ27</accession>
<name>A0AA37MJ27_SEGBR</name>
<keyword evidence="9" id="KW-1185">Reference proteome</keyword>
<dbReference type="NCBIfam" id="TIGR00704">
    <property type="entry name" value="NaPi_cotrn_rel"/>
    <property type="match status" value="1"/>
</dbReference>